<comment type="caution">
    <text evidence="4">The sequence shown here is derived from an EMBL/GenBank/DDBJ whole genome shotgun (WGS) entry which is preliminary data.</text>
</comment>
<dbReference type="PANTHER" id="PTHR16026">
    <property type="entry name" value="CARTILAGE ACIDIC PROTEIN 1"/>
    <property type="match status" value="1"/>
</dbReference>
<dbReference type="AlphaFoldDB" id="M7NTA3"/>
<evidence type="ECO:0000313" key="4">
    <source>
        <dbReference type="EMBL" id="EMR01704.1"/>
    </source>
</evidence>
<dbReference type="Pfam" id="PF07593">
    <property type="entry name" value="UnbV_ASPIC"/>
    <property type="match status" value="1"/>
</dbReference>
<feature type="signal peptide" evidence="2">
    <location>
        <begin position="1"/>
        <end position="20"/>
    </location>
</feature>
<evidence type="ECO:0000313" key="5">
    <source>
        <dbReference type="Proteomes" id="UP000011910"/>
    </source>
</evidence>
<feature type="domain" description="ASPIC/UnbV" evidence="3">
    <location>
        <begin position="530"/>
        <end position="597"/>
    </location>
</feature>
<dbReference type="PROSITE" id="PS51257">
    <property type="entry name" value="PROKAR_LIPOPROTEIN"/>
    <property type="match status" value="1"/>
</dbReference>
<evidence type="ECO:0000256" key="2">
    <source>
        <dbReference type="SAM" id="SignalP"/>
    </source>
</evidence>
<dbReference type="InterPro" id="IPR028994">
    <property type="entry name" value="Integrin_alpha_N"/>
</dbReference>
<accession>M7NTA3</accession>
<reference evidence="4 5" key="1">
    <citation type="journal article" date="2013" name="Genome Announc.">
        <title>Draft Genome Sequence of Cesiribacter andamanensis Strain AMV16T, Isolated from a Soil Sample from a Mud Volcano in the Andaman Islands, India.</title>
        <authorList>
            <person name="Shivaji S."/>
            <person name="Ara S."/>
            <person name="Begum Z."/>
            <person name="Srinivas T.N."/>
            <person name="Singh A."/>
            <person name="Kumar Pinnaka A."/>
        </authorList>
    </citation>
    <scope>NUCLEOTIDE SEQUENCE [LARGE SCALE GENOMIC DNA]</scope>
    <source>
        <strain evidence="4 5">AMV16</strain>
    </source>
</reference>
<organism evidence="4 5">
    <name type="scientific">Cesiribacter andamanensis AMV16</name>
    <dbReference type="NCBI Taxonomy" id="1279009"/>
    <lineage>
        <taxon>Bacteria</taxon>
        <taxon>Pseudomonadati</taxon>
        <taxon>Bacteroidota</taxon>
        <taxon>Cytophagia</taxon>
        <taxon>Cytophagales</taxon>
        <taxon>Cesiribacteraceae</taxon>
        <taxon>Cesiribacter</taxon>
    </lineage>
</organism>
<sequence>MNIKSSLAAVRLLGLCLGLAACGSTEDPRFALVSPEQSGIHFENRLEETVQLNIFSYLYFYNGGGVAAGDLNGDGLPDLYFTANQHENKLYLNRGDFKFDDITEQTKLQGKKGWTTGVTMADVNGDGRLDIYVSQLGDFQNIQGKNQLYINQGNDASGIPQFKDEAHAYGLALIGFSTQAAFFDYDGDGDLDMYMLNHSVHANGTYGKATLRAETHPLAGDKLMRNDGGKFVDVTRESGIHSSALGYGLGITVADINWDGWPDIYVGNDFHENDYLYLNNGDGTFTEALGSAMGHTTRYSMGNDVADINNDGLPDILSVDMLPSDPEKLKASAAEDPYEVYNFKLDYGYNHQFARNTLQLNQGGGKFSEIGLQAGIAATDWSWSGLFADLDLDGYKDIYIANGIKRRSNDLDYINFISSEAVQSRLEGNLTEDDLLLTEQMPVVKIPNAAFRNRGDLSFEDVSQRWGLNQDSFSNGAAYADLDGDGDLDLITNNIDQPAFLYKNLTIDGEKQDNNWLKIKLEGEGGNRFGIGTKIIVPMQDQTRTLEHFPTRGYQSAVSDDLTLGAGQARVIDTLIVVWPDGRFQKLHRVGVNQTLTLRQAEAGGKYSFAPAAPSSTLFTDISPAYPIPYTHQENKFEEFNREPLIPHMASTEGPALAVSDVNGDGLDDIFAGGAKRQPGQLLLQTAGGFVPSNQPLFRADSLAEDTGALFLDYDGDGDLDLVVVSGGNEFQTTSAPLEVRFYKNGGGGTFSRDQQAAPGLFTTASCVRAADFDRDGDLDLFIAGRVLPWNYGLSPKSFLLENTGDGRFKDITASVEGLQEAGMITDAAWADLGGNGYPALVLVGEWMPVTVFANQKGRLAKADMPSLEKTNGWWNVLQVADLNGDGLPDLLAGNLGLNSKYKASAEEPVTLYVNDFDGNGKTDPLIYHYIGGKQYLFATKDELVSQLRAVKGKFVKYEEFAKTDQTKLFENKLMEAAEKRYAYEFRSGAFLNDGKGGFRFQPFPAQAQFSPIRALHLLDADGNGQLDVLSAGNFWEVNIQRGRYDAGRGTLLLNKGAGAFAALSLAQSGLLLEGQVRDIQPIRLQGRPALVVARNNAPLQVLALTGSLPAVAAEQIALKGGE</sequence>
<evidence type="ECO:0000259" key="3">
    <source>
        <dbReference type="Pfam" id="PF07593"/>
    </source>
</evidence>
<gene>
    <name evidence="4" type="ORF">ADICEAN_03159</name>
</gene>
<keyword evidence="5" id="KW-1185">Reference proteome</keyword>
<dbReference type="InterPro" id="IPR011519">
    <property type="entry name" value="UnbV_ASPIC"/>
</dbReference>
<dbReference type="RefSeq" id="WP_009196542.1">
    <property type="nucleotide sequence ID" value="NZ_AODQ01000095.1"/>
</dbReference>
<dbReference type="Proteomes" id="UP000011910">
    <property type="component" value="Unassembled WGS sequence"/>
</dbReference>
<name>M7NTA3_9BACT</name>
<dbReference type="PATRIC" id="fig|1279009.4.peg.3206"/>
<dbReference type="EMBL" id="AODQ01000095">
    <property type="protein sequence ID" value="EMR01704.1"/>
    <property type="molecule type" value="Genomic_DNA"/>
</dbReference>
<dbReference type="Gene3D" id="2.130.10.130">
    <property type="entry name" value="Integrin alpha, N-terminal"/>
    <property type="match status" value="3"/>
</dbReference>
<feature type="chain" id="PRO_5004082639" evidence="2">
    <location>
        <begin position="21"/>
        <end position="1123"/>
    </location>
</feature>
<dbReference type="PANTHER" id="PTHR16026:SF0">
    <property type="entry name" value="CARTILAGE ACIDIC PROTEIN 1"/>
    <property type="match status" value="1"/>
</dbReference>
<dbReference type="OrthoDB" id="9816120at2"/>
<keyword evidence="1 2" id="KW-0732">Signal</keyword>
<dbReference type="SUPFAM" id="SSF69318">
    <property type="entry name" value="Integrin alpha N-terminal domain"/>
    <property type="match status" value="3"/>
</dbReference>
<protein>
    <submittedName>
        <fullName evidence="4">FG-GAP repeat protein</fullName>
    </submittedName>
</protein>
<dbReference type="eggNOG" id="COG4888">
    <property type="taxonomic scope" value="Bacteria"/>
</dbReference>
<dbReference type="InterPro" id="IPR027039">
    <property type="entry name" value="Crtac1"/>
</dbReference>
<proteinExistence type="predicted"/>
<dbReference type="InterPro" id="IPR013517">
    <property type="entry name" value="FG-GAP"/>
</dbReference>
<dbReference type="STRING" id="1279009.ADICEAN_03159"/>
<evidence type="ECO:0000256" key="1">
    <source>
        <dbReference type="ARBA" id="ARBA00022729"/>
    </source>
</evidence>
<dbReference type="Pfam" id="PF13517">
    <property type="entry name" value="FG-GAP_3"/>
    <property type="match status" value="5"/>
</dbReference>